<evidence type="ECO:0000256" key="8">
    <source>
        <dbReference type="ARBA" id="ARBA00038436"/>
    </source>
</evidence>
<dbReference type="Proteomes" id="UP000076128">
    <property type="component" value="Chromosome"/>
</dbReference>
<dbReference type="OrthoDB" id="4964541at2"/>
<comment type="subunit">
    <text evidence="9">The complex comprises the extracytoplasmic solute receptor protein and the two transmembrane proteins.</text>
</comment>
<keyword evidence="7 9" id="KW-0472">Membrane</keyword>
<keyword evidence="6 9" id="KW-1133">Transmembrane helix</keyword>
<feature type="domain" description="Tripartite ATP-independent periplasmic transporters DctQ component" evidence="10">
    <location>
        <begin position="25"/>
        <end position="147"/>
    </location>
</feature>
<dbReference type="RefSeq" id="WP_066809689.1">
    <property type="nucleotide sequence ID" value="NZ_CP012661.1"/>
</dbReference>
<comment type="function">
    <text evidence="9">Part of the tripartite ATP-independent periplasmic (TRAP) transport system.</text>
</comment>
<evidence type="ECO:0000256" key="9">
    <source>
        <dbReference type="RuleBase" id="RU369079"/>
    </source>
</evidence>
<accession>A0A159Z1Q6</accession>
<keyword evidence="4 9" id="KW-0997">Cell inner membrane</keyword>
<evidence type="ECO:0000256" key="6">
    <source>
        <dbReference type="ARBA" id="ARBA00022989"/>
    </source>
</evidence>
<dbReference type="InterPro" id="IPR007387">
    <property type="entry name" value="TRAP_DctQ"/>
</dbReference>
<organism evidence="11 12">
    <name type="scientific">Frigidibacter mobilis</name>
    <dbReference type="NCBI Taxonomy" id="1335048"/>
    <lineage>
        <taxon>Bacteria</taxon>
        <taxon>Pseudomonadati</taxon>
        <taxon>Pseudomonadota</taxon>
        <taxon>Alphaproteobacteria</taxon>
        <taxon>Rhodobacterales</taxon>
        <taxon>Paracoccaceae</taxon>
        <taxon>Frigidibacter</taxon>
    </lineage>
</organism>
<dbReference type="GO" id="GO:0022857">
    <property type="term" value="F:transmembrane transporter activity"/>
    <property type="evidence" value="ECO:0007669"/>
    <property type="project" value="UniProtKB-UniRule"/>
</dbReference>
<proteinExistence type="inferred from homology"/>
<evidence type="ECO:0000313" key="12">
    <source>
        <dbReference type="Proteomes" id="UP000076128"/>
    </source>
</evidence>
<evidence type="ECO:0000256" key="4">
    <source>
        <dbReference type="ARBA" id="ARBA00022519"/>
    </source>
</evidence>
<feature type="transmembrane region" description="Helical" evidence="9">
    <location>
        <begin position="47"/>
        <end position="65"/>
    </location>
</feature>
<dbReference type="GO" id="GO:0005886">
    <property type="term" value="C:plasma membrane"/>
    <property type="evidence" value="ECO:0007669"/>
    <property type="project" value="UniProtKB-SubCell"/>
</dbReference>
<evidence type="ECO:0000256" key="1">
    <source>
        <dbReference type="ARBA" id="ARBA00004429"/>
    </source>
</evidence>
<evidence type="ECO:0000256" key="7">
    <source>
        <dbReference type="ARBA" id="ARBA00023136"/>
    </source>
</evidence>
<reference evidence="11 12" key="1">
    <citation type="submission" date="2015-09" db="EMBL/GenBank/DDBJ databases">
        <title>Complete genome sequence of Defluviimonas alba cai42t isolated from an oilfield in Xinjiang.</title>
        <authorList>
            <person name="Geng S."/>
            <person name="Pan X."/>
            <person name="Wu X."/>
        </authorList>
    </citation>
    <scope>NUCLEOTIDE SEQUENCE [LARGE SCALE GENOMIC DNA]</scope>
    <source>
        <strain evidence="12">cai42</strain>
    </source>
</reference>
<keyword evidence="2 9" id="KW-0813">Transport</keyword>
<feature type="transmembrane region" description="Helical" evidence="9">
    <location>
        <begin position="86"/>
        <end position="105"/>
    </location>
</feature>
<evidence type="ECO:0000256" key="3">
    <source>
        <dbReference type="ARBA" id="ARBA00022475"/>
    </source>
</evidence>
<evidence type="ECO:0000259" key="10">
    <source>
        <dbReference type="Pfam" id="PF04290"/>
    </source>
</evidence>
<dbReference type="PANTHER" id="PTHR35011">
    <property type="entry name" value="2,3-DIKETO-L-GULONATE TRAP TRANSPORTER SMALL PERMEASE PROTEIN YIAM"/>
    <property type="match status" value="1"/>
</dbReference>
<keyword evidence="12" id="KW-1185">Reference proteome</keyword>
<comment type="subcellular location">
    <subcellularLocation>
        <location evidence="1 9">Cell inner membrane</location>
        <topology evidence="1 9">Multi-pass membrane protein</topology>
    </subcellularLocation>
</comment>
<dbReference type="AlphaFoldDB" id="A0A159Z1Q6"/>
<comment type="similarity">
    <text evidence="8 9">Belongs to the TRAP transporter small permease family.</text>
</comment>
<dbReference type="KEGG" id="daa:AKL17_0654"/>
<dbReference type="GO" id="GO:0015740">
    <property type="term" value="P:C4-dicarboxylate transport"/>
    <property type="evidence" value="ECO:0007669"/>
    <property type="project" value="TreeGrafter"/>
</dbReference>
<dbReference type="STRING" id="1335048.AKL17_0654"/>
<dbReference type="PANTHER" id="PTHR35011:SF5">
    <property type="entry name" value="SIALIC ACID TRAP TRANSPORTER SMALL PERMEASE PROTEIN SIAQ"/>
    <property type="match status" value="1"/>
</dbReference>
<dbReference type="InterPro" id="IPR055348">
    <property type="entry name" value="DctQ"/>
</dbReference>
<dbReference type="Pfam" id="PF04290">
    <property type="entry name" value="DctQ"/>
    <property type="match status" value="1"/>
</dbReference>
<keyword evidence="5 9" id="KW-0812">Transmembrane</keyword>
<evidence type="ECO:0000313" key="11">
    <source>
        <dbReference type="EMBL" id="AMY67914.1"/>
    </source>
</evidence>
<name>A0A159Z1Q6_9RHOB</name>
<gene>
    <name evidence="11" type="ORF">AKL17_0654</name>
</gene>
<dbReference type="EMBL" id="CP012661">
    <property type="protein sequence ID" value="AMY67914.1"/>
    <property type="molecule type" value="Genomic_DNA"/>
</dbReference>
<sequence>MSTLLRGYRMAAETLCILGICIVAVLGGLQVVFRYGLGSSLVWSEEVMRLSMIWTVMLGSGLAYSRGHFLGMRFAVDALPAGLRRGCDVLAALLVLGFLGAIAWYGSVFAWKTRLQSSSTLGYSLIWLNGAVVIGALSMGAHVLAETLWGKGAPQGGEGVE</sequence>
<evidence type="ECO:0000256" key="5">
    <source>
        <dbReference type="ARBA" id="ARBA00022692"/>
    </source>
</evidence>
<evidence type="ECO:0000256" key="2">
    <source>
        <dbReference type="ARBA" id="ARBA00022448"/>
    </source>
</evidence>
<keyword evidence="3" id="KW-1003">Cell membrane</keyword>
<feature type="transmembrane region" description="Helical" evidence="9">
    <location>
        <begin position="125"/>
        <end position="145"/>
    </location>
</feature>
<protein>
    <recommendedName>
        <fullName evidence="9">TRAP transporter small permease protein</fullName>
    </recommendedName>
</protein>
<feature type="transmembrane region" description="Helical" evidence="9">
    <location>
        <begin position="12"/>
        <end position="35"/>
    </location>
</feature>